<feature type="compositionally biased region" description="Acidic residues" evidence="2">
    <location>
        <begin position="792"/>
        <end position="822"/>
    </location>
</feature>
<evidence type="ECO:0000256" key="2">
    <source>
        <dbReference type="SAM" id="MobiDB-lite"/>
    </source>
</evidence>
<sequence length="892" mass="98422">MVLSPTSNQSSHSPTISTFNPTKRRKVTKSVRFNIGGEILDTGVDEIIAANLSAMAVETHTTVGLTSPGTTAGSGLDRAAMMTSYITNAIREFKAGKSRQYNEIISELSAINANVVDILNNESGVSSTLSASVTKQMLAWVTAFNRIISALDARCHSLITAILSLQWIIQPDPLLVSMYTQFLGNFVSAQPSSTAPVIEHLVKHLATPSIFFGGMNDSSTHTTTTTITVSQDEVYNRAHIALQRILSLVPTAHSVLYPALAARFPHKTQSLTHHRLFVNSLLRILDYVPSLRSQLIRLLIDRMIQIDVEIQVEIEELDDESEDEGDNDEGDGNDLEGSSNQKSAEDGNDDDEAKNTFAMESDEDGDIDEADGGEVSGTEIRDMISKLDCMFEQLFAYLTQFHSDNDPVTIDTEEAQQTLVRNRNLRQEYFYILLDVFDRVILTTFKSRYTQFVIFYLSSLDTSFPDIFLGTLVGKLCESPTSTTSTSQTNSPLRNGTPGKKAAPGSTVMRVAVASYTSSFIARARYVSPELIRTTVGLLVQWAAAYLDQYEQLNQWRISQLHPRTSAVLQNNAQGLRRTHSAPQTPAVSRSSSSKSLSTTVVPSAASIADPERHAVFYAVVQALMYIFCFRWRELLEREPSDDPNGGEEDGLVMHSTNGAPQRWCPELKHLQRIVLSSLNPLKVCSSAVAQQFARISHQLGFMYCYSVLHMNNHRENQSPGEVSQSDEDKQSTPGQRKRGPSSTVTYAEVAKRQGTPLFLELETFFPFDPFHLPMSEKYVDAIYQEWRGVGSEEDTDDSEAEDYTSDSEAEELSDEDSEVGDDIMAHRGQQTALTSGPTNLSTVPRSISVPQTKGQGMTVDVTTDENVQAFSGMSISPHPYSSGTTPMSFAD</sequence>
<feature type="region of interest" description="Disordered" evidence="2">
    <location>
        <begin position="316"/>
        <end position="375"/>
    </location>
</feature>
<dbReference type="PANTHER" id="PTHR12790">
    <property type="entry name" value="TRANSCRIPTION INITIATION FACTOR IA RRN3"/>
    <property type="match status" value="1"/>
</dbReference>
<evidence type="ECO:0000313" key="4">
    <source>
        <dbReference type="Proteomes" id="UP001150925"/>
    </source>
</evidence>
<feature type="compositionally biased region" description="Acidic residues" evidence="2">
    <location>
        <begin position="316"/>
        <end position="334"/>
    </location>
</feature>
<comment type="similarity">
    <text evidence="1">Belongs to the RRN3 family.</text>
</comment>
<dbReference type="GO" id="GO:0001181">
    <property type="term" value="F:RNA polymerase I general transcription initiation factor activity"/>
    <property type="evidence" value="ECO:0007669"/>
    <property type="project" value="InterPro"/>
</dbReference>
<dbReference type="GO" id="GO:0006361">
    <property type="term" value="P:transcription initiation at RNA polymerase I promoter"/>
    <property type="evidence" value="ECO:0007669"/>
    <property type="project" value="InterPro"/>
</dbReference>
<feature type="compositionally biased region" description="Low complexity" evidence="2">
    <location>
        <begin position="479"/>
        <end position="491"/>
    </location>
</feature>
<organism evidence="3 4">
    <name type="scientific">Dispira parvispora</name>
    <dbReference type="NCBI Taxonomy" id="1520584"/>
    <lineage>
        <taxon>Eukaryota</taxon>
        <taxon>Fungi</taxon>
        <taxon>Fungi incertae sedis</taxon>
        <taxon>Zoopagomycota</taxon>
        <taxon>Kickxellomycotina</taxon>
        <taxon>Dimargaritomycetes</taxon>
        <taxon>Dimargaritales</taxon>
        <taxon>Dimargaritaceae</taxon>
        <taxon>Dispira</taxon>
    </lineage>
</organism>
<feature type="region of interest" description="Disordered" evidence="2">
    <location>
        <begin position="1"/>
        <end position="23"/>
    </location>
</feature>
<dbReference type="PANTHER" id="PTHR12790:SF0">
    <property type="entry name" value="RNA POLYMERASE I-SPECIFIC TRANSCRIPTION INITIATION FACTOR RRN3-RELATED"/>
    <property type="match status" value="1"/>
</dbReference>
<keyword evidence="4" id="KW-1185">Reference proteome</keyword>
<feature type="region of interest" description="Disordered" evidence="2">
    <location>
        <begin position="716"/>
        <end position="745"/>
    </location>
</feature>
<name>A0A9W8AT51_9FUNG</name>
<evidence type="ECO:0000256" key="1">
    <source>
        <dbReference type="ARBA" id="ARBA00010098"/>
    </source>
</evidence>
<dbReference type="GO" id="GO:0001042">
    <property type="term" value="F:RNA polymerase I core binding"/>
    <property type="evidence" value="ECO:0007669"/>
    <property type="project" value="TreeGrafter"/>
</dbReference>
<gene>
    <name evidence="3" type="primary">RRN3</name>
    <name evidence="3" type="ORF">IWQ62_001199</name>
</gene>
<dbReference type="InterPro" id="IPR007991">
    <property type="entry name" value="RNA_pol_I_trans_ini_fac_RRN3"/>
</dbReference>
<comment type="caution">
    <text evidence="3">The sequence shown here is derived from an EMBL/GenBank/DDBJ whole genome shotgun (WGS) entry which is preliminary data.</text>
</comment>
<protein>
    <submittedName>
        <fullName evidence="3">DNA independent RNA polymerase I transcription factor</fullName>
    </submittedName>
</protein>
<dbReference type="GO" id="GO:0005634">
    <property type="term" value="C:nucleus"/>
    <property type="evidence" value="ECO:0007669"/>
    <property type="project" value="TreeGrafter"/>
</dbReference>
<feature type="region of interest" description="Disordered" evidence="2">
    <location>
        <begin position="575"/>
        <end position="595"/>
    </location>
</feature>
<proteinExistence type="inferred from homology"/>
<feature type="region of interest" description="Disordered" evidence="2">
    <location>
        <begin position="872"/>
        <end position="892"/>
    </location>
</feature>
<dbReference type="Pfam" id="PF05327">
    <property type="entry name" value="RRN3"/>
    <property type="match status" value="1"/>
</dbReference>
<dbReference type="Proteomes" id="UP001150925">
    <property type="component" value="Unassembled WGS sequence"/>
</dbReference>
<feature type="region of interest" description="Disordered" evidence="2">
    <location>
        <begin position="790"/>
        <end position="858"/>
    </location>
</feature>
<feature type="region of interest" description="Disordered" evidence="2">
    <location>
        <begin position="479"/>
        <end position="504"/>
    </location>
</feature>
<dbReference type="AlphaFoldDB" id="A0A9W8AT51"/>
<feature type="compositionally biased region" description="Acidic residues" evidence="2">
    <location>
        <begin position="360"/>
        <end position="372"/>
    </location>
</feature>
<feature type="compositionally biased region" description="Low complexity" evidence="2">
    <location>
        <begin position="585"/>
        <end position="595"/>
    </location>
</feature>
<feature type="compositionally biased region" description="Polar residues" evidence="2">
    <location>
        <begin position="1"/>
        <end position="21"/>
    </location>
</feature>
<dbReference type="OrthoDB" id="26970at2759"/>
<reference evidence="3" key="1">
    <citation type="submission" date="2022-07" db="EMBL/GenBank/DDBJ databases">
        <title>Phylogenomic reconstructions and comparative analyses of Kickxellomycotina fungi.</title>
        <authorList>
            <person name="Reynolds N.K."/>
            <person name="Stajich J.E."/>
            <person name="Barry K."/>
            <person name="Grigoriev I.V."/>
            <person name="Crous P."/>
            <person name="Smith M.E."/>
        </authorList>
    </citation>
    <scope>NUCLEOTIDE SEQUENCE</scope>
    <source>
        <strain evidence="3">RSA 1196</strain>
    </source>
</reference>
<evidence type="ECO:0000313" key="3">
    <source>
        <dbReference type="EMBL" id="KAJ1968518.1"/>
    </source>
</evidence>
<feature type="compositionally biased region" description="Polar residues" evidence="2">
    <location>
        <begin position="829"/>
        <end position="858"/>
    </location>
</feature>
<dbReference type="EMBL" id="JANBPY010000170">
    <property type="protein sequence ID" value="KAJ1968518.1"/>
    <property type="molecule type" value="Genomic_DNA"/>
</dbReference>
<accession>A0A9W8AT51</accession>